<evidence type="ECO:0000256" key="2">
    <source>
        <dbReference type="ARBA" id="ARBA00022490"/>
    </source>
</evidence>
<dbReference type="SUPFAM" id="SSF116842">
    <property type="entry name" value="XseB-like"/>
    <property type="match status" value="1"/>
</dbReference>
<keyword evidence="9" id="KW-1185">Reference proteome</keyword>
<dbReference type="GO" id="GO:0008855">
    <property type="term" value="F:exodeoxyribonuclease VII activity"/>
    <property type="evidence" value="ECO:0007669"/>
    <property type="project" value="UniProtKB-UniRule"/>
</dbReference>
<accession>A0A4D7C7L6</accession>
<dbReference type="InterPro" id="IPR037004">
    <property type="entry name" value="Exonuc_VII_ssu_sf"/>
</dbReference>
<dbReference type="Gene3D" id="1.10.287.1040">
    <property type="entry name" value="Exonuclease VII, small subunit"/>
    <property type="match status" value="1"/>
</dbReference>
<feature type="region of interest" description="Disordered" evidence="7">
    <location>
        <begin position="68"/>
        <end position="93"/>
    </location>
</feature>
<evidence type="ECO:0000256" key="1">
    <source>
        <dbReference type="ARBA" id="ARBA00009998"/>
    </source>
</evidence>
<dbReference type="Proteomes" id="UP000298714">
    <property type="component" value="Chromosome"/>
</dbReference>
<evidence type="ECO:0000256" key="4">
    <source>
        <dbReference type="ARBA" id="ARBA00022801"/>
    </source>
</evidence>
<keyword evidence="4 6" id="KW-0378">Hydrolase</keyword>
<dbReference type="GO" id="GO:0005829">
    <property type="term" value="C:cytosol"/>
    <property type="evidence" value="ECO:0007669"/>
    <property type="project" value="TreeGrafter"/>
</dbReference>
<reference evidence="9" key="1">
    <citation type="submission" date="2019-04" db="EMBL/GenBank/DDBJ databases">
        <title>Complete genome sequence of Sphingomonas sp. W1-2-3.</title>
        <authorList>
            <person name="Im W.T."/>
        </authorList>
    </citation>
    <scope>NUCLEOTIDE SEQUENCE [LARGE SCALE GENOMIC DNA]</scope>
    <source>
        <strain evidence="9">W1-2-3</strain>
    </source>
</reference>
<dbReference type="KEGG" id="hgn:E6W36_05870"/>
<comment type="catalytic activity">
    <reaction evidence="6">
        <text>Exonucleolytic cleavage in either 5'- to 3'- or 3'- to 5'-direction to yield nucleoside 5'-phosphates.</text>
        <dbReference type="EC" id="3.1.11.6"/>
    </reaction>
</comment>
<dbReference type="NCBIfam" id="TIGR01280">
    <property type="entry name" value="xseB"/>
    <property type="match status" value="1"/>
</dbReference>
<evidence type="ECO:0000256" key="7">
    <source>
        <dbReference type="SAM" id="MobiDB-lite"/>
    </source>
</evidence>
<dbReference type="Pfam" id="PF02609">
    <property type="entry name" value="Exonuc_VII_S"/>
    <property type="match status" value="1"/>
</dbReference>
<dbReference type="NCBIfam" id="NF002139">
    <property type="entry name" value="PRK00977.1-3"/>
    <property type="match status" value="1"/>
</dbReference>
<gene>
    <name evidence="6" type="primary">xseB</name>
    <name evidence="8" type="ORF">E6W36_05870</name>
</gene>
<dbReference type="PANTHER" id="PTHR34137:SF1">
    <property type="entry name" value="EXODEOXYRIBONUCLEASE 7 SMALL SUBUNIT"/>
    <property type="match status" value="1"/>
</dbReference>
<evidence type="ECO:0000313" key="9">
    <source>
        <dbReference type="Proteomes" id="UP000298714"/>
    </source>
</evidence>
<evidence type="ECO:0000313" key="8">
    <source>
        <dbReference type="EMBL" id="QCI79258.1"/>
    </source>
</evidence>
<evidence type="ECO:0000256" key="6">
    <source>
        <dbReference type="HAMAP-Rule" id="MF_00337"/>
    </source>
</evidence>
<comment type="subcellular location">
    <subcellularLocation>
        <location evidence="6">Cytoplasm</location>
    </subcellularLocation>
</comment>
<sequence>MTDQDLQDQIRTLSFEQAIERLEAIVGQLEQGRAGLEQSIALFAEGSELKRHCAAKLADAQMRIERLQIDADGQPRGSAPLSRTPHDRARTRP</sequence>
<comment type="subunit">
    <text evidence="6">Heterooligomer composed of large and small subunits.</text>
</comment>
<protein>
    <recommendedName>
        <fullName evidence="6">Exodeoxyribonuclease 7 small subunit</fullName>
        <ecNumber evidence="6">3.1.11.6</ecNumber>
    </recommendedName>
    <alternativeName>
        <fullName evidence="6">Exodeoxyribonuclease VII small subunit</fullName>
        <shortName evidence="6">Exonuclease VII small subunit</shortName>
    </alternativeName>
</protein>
<name>A0A4D7C7L6_9SPHN</name>
<dbReference type="InterPro" id="IPR003761">
    <property type="entry name" value="Exonuc_VII_S"/>
</dbReference>
<evidence type="ECO:0000256" key="3">
    <source>
        <dbReference type="ARBA" id="ARBA00022722"/>
    </source>
</evidence>
<dbReference type="HAMAP" id="MF_00337">
    <property type="entry name" value="Exonuc_7_S"/>
    <property type="match status" value="1"/>
</dbReference>
<keyword evidence="3 6" id="KW-0540">Nuclease</keyword>
<keyword evidence="5 6" id="KW-0269">Exonuclease</keyword>
<dbReference type="AlphaFoldDB" id="A0A4D7C7L6"/>
<organism evidence="8 9">
    <name type="scientific">Hankyongella ginsenosidimutans</name>
    <dbReference type="NCBI Taxonomy" id="1763828"/>
    <lineage>
        <taxon>Bacteria</taxon>
        <taxon>Pseudomonadati</taxon>
        <taxon>Pseudomonadota</taxon>
        <taxon>Alphaproteobacteria</taxon>
        <taxon>Sphingomonadales</taxon>
        <taxon>Sphingomonadaceae</taxon>
        <taxon>Hankyongella</taxon>
    </lineage>
</organism>
<dbReference type="GO" id="GO:0006308">
    <property type="term" value="P:DNA catabolic process"/>
    <property type="evidence" value="ECO:0007669"/>
    <property type="project" value="UniProtKB-UniRule"/>
</dbReference>
<comment type="similarity">
    <text evidence="1 6">Belongs to the XseB family.</text>
</comment>
<dbReference type="EMBL" id="CP039704">
    <property type="protein sequence ID" value="QCI79258.1"/>
    <property type="molecule type" value="Genomic_DNA"/>
</dbReference>
<evidence type="ECO:0000256" key="5">
    <source>
        <dbReference type="ARBA" id="ARBA00022839"/>
    </source>
</evidence>
<feature type="compositionally biased region" description="Basic and acidic residues" evidence="7">
    <location>
        <begin position="84"/>
        <end position="93"/>
    </location>
</feature>
<comment type="function">
    <text evidence="6">Bidirectionally degrades single-stranded DNA into large acid-insoluble oligonucleotides, which are then degraded further into small acid-soluble oligonucleotides.</text>
</comment>
<dbReference type="PANTHER" id="PTHR34137">
    <property type="entry name" value="EXODEOXYRIBONUCLEASE 7 SMALL SUBUNIT"/>
    <property type="match status" value="1"/>
</dbReference>
<dbReference type="RefSeq" id="WP_222874090.1">
    <property type="nucleotide sequence ID" value="NZ_CP039704.1"/>
</dbReference>
<keyword evidence="2 6" id="KW-0963">Cytoplasm</keyword>
<dbReference type="EC" id="3.1.11.6" evidence="6"/>
<dbReference type="GO" id="GO:0009318">
    <property type="term" value="C:exodeoxyribonuclease VII complex"/>
    <property type="evidence" value="ECO:0007669"/>
    <property type="project" value="UniProtKB-UniRule"/>
</dbReference>
<proteinExistence type="inferred from homology"/>